<dbReference type="EMBL" id="BKAL01000024">
    <property type="protein sequence ID" value="GEP71125.1"/>
    <property type="molecule type" value="Genomic_DNA"/>
</dbReference>
<keyword evidence="2" id="KW-1185">Reference proteome</keyword>
<evidence type="ECO:0000313" key="1">
    <source>
        <dbReference type="EMBL" id="GEP71125.1"/>
    </source>
</evidence>
<gene>
    <name evidence="1" type="ORF">CSO01_38400</name>
</gene>
<name>A0A512PIT5_9CELL</name>
<organism evidence="1 2">
    <name type="scientific">Cellulomonas soli</name>
    <dbReference type="NCBI Taxonomy" id="931535"/>
    <lineage>
        <taxon>Bacteria</taxon>
        <taxon>Bacillati</taxon>
        <taxon>Actinomycetota</taxon>
        <taxon>Actinomycetes</taxon>
        <taxon>Micrococcales</taxon>
        <taxon>Cellulomonadaceae</taxon>
        <taxon>Cellulomonas</taxon>
    </lineage>
</organism>
<proteinExistence type="predicted"/>
<sequence>MAEAATGSGEIAVNITGVATAASTSSHVLGQIGGSVSELAQMAADLRGRVDAFTF</sequence>
<dbReference type="Proteomes" id="UP000321798">
    <property type="component" value="Unassembled WGS sequence"/>
</dbReference>
<comment type="caution">
    <text evidence="1">The sequence shown here is derived from an EMBL/GenBank/DDBJ whole genome shotgun (WGS) entry which is preliminary data.</text>
</comment>
<evidence type="ECO:0000313" key="2">
    <source>
        <dbReference type="Proteomes" id="UP000321798"/>
    </source>
</evidence>
<evidence type="ECO:0008006" key="3">
    <source>
        <dbReference type="Google" id="ProtNLM"/>
    </source>
</evidence>
<dbReference type="AlphaFoldDB" id="A0A512PIT5"/>
<protein>
    <recommendedName>
        <fullName evidence="3">Methyl-accepting transducer domain-containing protein</fullName>
    </recommendedName>
</protein>
<accession>A0A512PIT5</accession>
<reference evidence="1 2" key="1">
    <citation type="submission" date="2019-07" db="EMBL/GenBank/DDBJ databases">
        <title>Whole genome shotgun sequence of Cellulomonas soli NBRC 109434.</title>
        <authorList>
            <person name="Hosoyama A."/>
            <person name="Uohara A."/>
            <person name="Ohji S."/>
            <person name="Ichikawa N."/>
        </authorList>
    </citation>
    <scope>NUCLEOTIDE SEQUENCE [LARGE SCALE GENOMIC DNA]</scope>
    <source>
        <strain evidence="1 2">NBRC 109434</strain>
    </source>
</reference>